<sequence>MLDRARIWMADYAYAARVNVGATLRHRRVPRARGDLAPVLLIPGVYERWQFMRAVGGRLAKRGHAVHVVEPLGRNLAAVSEAAAVAQAYVDENDLRDVVVVAHSKGGLIAKHMMSFDDLDGRILGLVAIATPFSGSSLARYAPTRPLRDFDPAHATLTLLAEQAEVNSHIVSIFPEFDPHIPGGSYLEGAHNIQLPVDGHFRLLADPHVLDAVVEAVESGFPRQQE</sequence>
<evidence type="ECO:0000313" key="3">
    <source>
        <dbReference type="Proteomes" id="UP001549257"/>
    </source>
</evidence>
<dbReference type="Pfam" id="PF07819">
    <property type="entry name" value="PGAP1"/>
    <property type="match status" value="1"/>
</dbReference>
<accession>A0ABV2QL33</accession>
<dbReference type="EMBL" id="JBEPSJ010000001">
    <property type="protein sequence ID" value="MET4581677.1"/>
    <property type="molecule type" value="Genomic_DNA"/>
</dbReference>
<evidence type="ECO:0000313" key="2">
    <source>
        <dbReference type="EMBL" id="MET4581677.1"/>
    </source>
</evidence>
<dbReference type="Gene3D" id="3.40.50.1820">
    <property type="entry name" value="alpha/beta hydrolase"/>
    <property type="match status" value="1"/>
</dbReference>
<evidence type="ECO:0000259" key="1">
    <source>
        <dbReference type="Pfam" id="PF07819"/>
    </source>
</evidence>
<dbReference type="SUPFAM" id="SSF53474">
    <property type="entry name" value="alpha/beta-Hydrolases"/>
    <property type="match status" value="1"/>
</dbReference>
<gene>
    <name evidence="2" type="ORF">ABIE21_001167</name>
</gene>
<dbReference type="Proteomes" id="UP001549257">
    <property type="component" value="Unassembled WGS sequence"/>
</dbReference>
<organism evidence="2 3">
    <name type="scientific">Conyzicola nivalis</name>
    <dbReference type="NCBI Taxonomy" id="1477021"/>
    <lineage>
        <taxon>Bacteria</taxon>
        <taxon>Bacillati</taxon>
        <taxon>Actinomycetota</taxon>
        <taxon>Actinomycetes</taxon>
        <taxon>Micrococcales</taxon>
        <taxon>Microbacteriaceae</taxon>
        <taxon>Conyzicola</taxon>
    </lineage>
</organism>
<reference evidence="2 3" key="1">
    <citation type="submission" date="2024-06" db="EMBL/GenBank/DDBJ databases">
        <title>Sorghum-associated microbial communities from plants grown in Nebraska, USA.</title>
        <authorList>
            <person name="Schachtman D."/>
        </authorList>
    </citation>
    <scope>NUCLEOTIDE SEQUENCE [LARGE SCALE GENOMIC DNA]</scope>
    <source>
        <strain evidence="2 3">2857</strain>
    </source>
</reference>
<proteinExistence type="predicted"/>
<keyword evidence="3" id="KW-1185">Reference proteome</keyword>
<feature type="domain" description="GPI inositol-deacylase PGAP1-like alpha/beta" evidence="1">
    <location>
        <begin position="87"/>
        <end position="138"/>
    </location>
</feature>
<comment type="caution">
    <text evidence="2">The sequence shown here is derived from an EMBL/GenBank/DDBJ whole genome shotgun (WGS) entry which is preliminary data.</text>
</comment>
<name>A0ABV2QL33_9MICO</name>
<dbReference type="InterPro" id="IPR029058">
    <property type="entry name" value="AB_hydrolase_fold"/>
</dbReference>
<dbReference type="InterPro" id="IPR012908">
    <property type="entry name" value="PGAP1-ab_dom-like"/>
</dbReference>
<dbReference type="RefSeq" id="WP_354023842.1">
    <property type="nucleotide sequence ID" value="NZ_JBEPSJ010000001.1"/>
</dbReference>
<protein>
    <recommendedName>
        <fullName evidence="1">GPI inositol-deacylase PGAP1-like alpha/beta domain-containing protein</fullName>
    </recommendedName>
</protein>